<comment type="caution">
    <text evidence="1">The sequence shown here is derived from an EMBL/GenBank/DDBJ whole genome shotgun (WGS) entry which is preliminary data.</text>
</comment>
<name>A0A9P9EWC0_9HYPO</name>
<evidence type="ECO:0000313" key="2">
    <source>
        <dbReference type="Proteomes" id="UP000738349"/>
    </source>
</evidence>
<dbReference type="Proteomes" id="UP000738349">
    <property type="component" value="Unassembled WGS sequence"/>
</dbReference>
<reference evidence="1" key="1">
    <citation type="journal article" date="2021" name="Nat. Commun.">
        <title>Genetic determinants of endophytism in the Arabidopsis root mycobiome.</title>
        <authorList>
            <person name="Mesny F."/>
            <person name="Miyauchi S."/>
            <person name="Thiergart T."/>
            <person name="Pickel B."/>
            <person name="Atanasova L."/>
            <person name="Karlsson M."/>
            <person name="Huettel B."/>
            <person name="Barry K.W."/>
            <person name="Haridas S."/>
            <person name="Chen C."/>
            <person name="Bauer D."/>
            <person name="Andreopoulos W."/>
            <person name="Pangilinan J."/>
            <person name="LaButti K."/>
            <person name="Riley R."/>
            <person name="Lipzen A."/>
            <person name="Clum A."/>
            <person name="Drula E."/>
            <person name="Henrissat B."/>
            <person name="Kohler A."/>
            <person name="Grigoriev I.V."/>
            <person name="Martin F.M."/>
            <person name="Hacquard S."/>
        </authorList>
    </citation>
    <scope>NUCLEOTIDE SEQUENCE</scope>
    <source>
        <strain evidence="1">MPI-CAGE-AT-0147</strain>
    </source>
</reference>
<protein>
    <submittedName>
        <fullName evidence="1">Uncharacterized protein</fullName>
    </submittedName>
</protein>
<gene>
    <name evidence="1" type="ORF">EDB81DRAFT_495553</name>
</gene>
<proteinExistence type="predicted"/>
<dbReference type="AlphaFoldDB" id="A0A9P9EWC0"/>
<accession>A0A9P9EWC0</accession>
<sequence>MSWRSSSNTSSQSSLSSSTFSLLIRGPIDECRHRCRMPSSSIVIQRRIADRMGMELSKPRTVSESHLTNHIFKSVVSHSRVSHCSLKTSSRPVMKKFIGRHPSSGAQAQGIRANASKVRTAEQRSFNFELRPGDFVSDRNSKAANRPKPRATLWAADTPSWFGTVSSREPFSTSQSQYRKHDYSVLRSGIKKKQSNRGVLMFAF</sequence>
<keyword evidence="2" id="KW-1185">Reference proteome</keyword>
<dbReference type="EMBL" id="JAGMUV010000008">
    <property type="protein sequence ID" value="KAH7146499.1"/>
    <property type="molecule type" value="Genomic_DNA"/>
</dbReference>
<organism evidence="1 2">
    <name type="scientific">Dactylonectria macrodidyma</name>
    <dbReference type="NCBI Taxonomy" id="307937"/>
    <lineage>
        <taxon>Eukaryota</taxon>
        <taxon>Fungi</taxon>
        <taxon>Dikarya</taxon>
        <taxon>Ascomycota</taxon>
        <taxon>Pezizomycotina</taxon>
        <taxon>Sordariomycetes</taxon>
        <taxon>Hypocreomycetidae</taxon>
        <taxon>Hypocreales</taxon>
        <taxon>Nectriaceae</taxon>
        <taxon>Dactylonectria</taxon>
    </lineage>
</organism>
<evidence type="ECO:0000313" key="1">
    <source>
        <dbReference type="EMBL" id="KAH7146499.1"/>
    </source>
</evidence>